<dbReference type="EMBL" id="JAKKPZ010000554">
    <property type="protein sequence ID" value="KAI1694060.1"/>
    <property type="molecule type" value="Genomic_DNA"/>
</dbReference>
<keyword evidence="2" id="KW-1185">Reference proteome</keyword>
<dbReference type="Proteomes" id="UP001201812">
    <property type="component" value="Unassembled WGS sequence"/>
</dbReference>
<sequence length="112" mass="12787">MISPITADAPHKMITIKQLGVPDEEIYFKMYWKQTHESNTIYLETIKAKVYNQWDIPSGRQTIVADDGVTPLTDKMLENMMHADGEDITVYLTGMASVSGHNVRLQHLRNTH</sequence>
<organism evidence="1 2">
    <name type="scientific">Ditylenchus destructor</name>
    <dbReference type="NCBI Taxonomy" id="166010"/>
    <lineage>
        <taxon>Eukaryota</taxon>
        <taxon>Metazoa</taxon>
        <taxon>Ecdysozoa</taxon>
        <taxon>Nematoda</taxon>
        <taxon>Chromadorea</taxon>
        <taxon>Rhabditida</taxon>
        <taxon>Tylenchina</taxon>
        <taxon>Tylenchomorpha</taxon>
        <taxon>Sphaerularioidea</taxon>
        <taxon>Anguinidae</taxon>
        <taxon>Anguininae</taxon>
        <taxon>Ditylenchus</taxon>
    </lineage>
</organism>
<proteinExistence type="predicted"/>
<comment type="caution">
    <text evidence="1">The sequence shown here is derived from an EMBL/GenBank/DDBJ whole genome shotgun (WGS) entry which is preliminary data.</text>
</comment>
<reference evidence="1" key="1">
    <citation type="submission" date="2022-01" db="EMBL/GenBank/DDBJ databases">
        <title>Genome Sequence Resource for Two Populations of Ditylenchus destructor, the Migratory Endoparasitic Phytonematode.</title>
        <authorList>
            <person name="Zhang H."/>
            <person name="Lin R."/>
            <person name="Xie B."/>
        </authorList>
    </citation>
    <scope>NUCLEOTIDE SEQUENCE</scope>
    <source>
        <strain evidence="1">BazhouSP</strain>
    </source>
</reference>
<name>A0AAD4MGJ5_9BILA</name>
<evidence type="ECO:0000313" key="1">
    <source>
        <dbReference type="EMBL" id="KAI1694060.1"/>
    </source>
</evidence>
<evidence type="ECO:0000313" key="2">
    <source>
        <dbReference type="Proteomes" id="UP001201812"/>
    </source>
</evidence>
<gene>
    <name evidence="1" type="ORF">DdX_20314</name>
</gene>
<dbReference type="AlphaFoldDB" id="A0AAD4MGJ5"/>
<protein>
    <submittedName>
        <fullName evidence="1">Uncharacterized protein</fullName>
    </submittedName>
</protein>
<accession>A0AAD4MGJ5</accession>